<dbReference type="SUPFAM" id="SSF81653">
    <property type="entry name" value="Calcium ATPase, transduction domain A"/>
    <property type="match status" value="1"/>
</dbReference>
<dbReference type="InterPro" id="IPR006121">
    <property type="entry name" value="HMA_dom"/>
</dbReference>
<dbReference type="CDD" id="cd02079">
    <property type="entry name" value="P-type_ATPase_HM"/>
    <property type="match status" value="1"/>
</dbReference>
<evidence type="ECO:0000256" key="12">
    <source>
        <dbReference type="ARBA" id="ARBA00022989"/>
    </source>
</evidence>
<dbReference type="InterPro" id="IPR036163">
    <property type="entry name" value="HMA_dom_sf"/>
</dbReference>
<keyword evidence="12 15" id="KW-1133">Transmembrane helix</keyword>
<evidence type="ECO:0000256" key="10">
    <source>
        <dbReference type="ARBA" id="ARBA00022842"/>
    </source>
</evidence>
<feature type="transmembrane region" description="Helical" evidence="15">
    <location>
        <begin position="208"/>
        <end position="229"/>
    </location>
</feature>
<dbReference type="PRINTS" id="PR00119">
    <property type="entry name" value="CATATPASE"/>
</dbReference>
<dbReference type="SUPFAM" id="SSF81665">
    <property type="entry name" value="Calcium ATPase, transmembrane domain M"/>
    <property type="match status" value="1"/>
</dbReference>
<evidence type="ECO:0000256" key="2">
    <source>
        <dbReference type="ARBA" id="ARBA00006024"/>
    </source>
</evidence>
<dbReference type="InterPro" id="IPR001757">
    <property type="entry name" value="P_typ_ATPase"/>
</dbReference>
<dbReference type="SUPFAM" id="SSF56784">
    <property type="entry name" value="HAD-like"/>
    <property type="match status" value="1"/>
</dbReference>
<dbReference type="Gene3D" id="3.40.50.1000">
    <property type="entry name" value="HAD superfamily/HAD-like"/>
    <property type="match status" value="1"/>
</dbReference>
<evidence type="ECO:0000313" key="17">
    <source>
        <dbReference type="EMBL" id="MFK2919437.1"/>
    </source>
</evidence>
<dbReference type="InterPro" id="IPR023298">
    <property type="entry name" value="ATPase_P-typ_TM_dom_sf"/>
</dbReference>
<reference evidence="17 18" key="1">
    <citation type="submission" date="2020-10" db="EMBL/GenBank/DDBJ databases">
        <title>Phylogeny of dyella-like bacteria.</title>
        <authorList>
            <person name="Fu J."/>
        </authorList>
    </citation>
    <scope>NUCLEOTIDE SEQUENCE [LARGE SCALE GENOMIC DNA]</scope>
    <source>
        <strain evidence="17 18">BB4</strain>
    </source>
</reference>
<keyword evidence="3" id="KW-0813">Transport</keyword>
<evidence type="ECO:0000256" key="3">
    <source>
        <dbReference type="ARBA" id="ARBA00022448"/>
    </source>
</evidence>
<evidence type="ECO:0000256" key="15">
    <source>
        <dbReference type="RuleBase" id="RU362081"/>
    </source>
</evidence>
<evidence type="ECO:0000256" key="5">
    <source>
        <dbReference type="ARBA" id="ARBA00022553"/>
    </source>
</evidence>
<gene>
    <name evidence="17" type="primary">cadA</name>
    <name evidence="17" type="ORF">ISS97_19400</name>
</gene>
<evidence type="ECO:0000256" key="11">
    <source>
        <dbReference type="ARBA" id="ARBA00022967"/>
    </source>
</evidence>
<evidence type="ECO:0000256" key="13">
    <source>
        <dbReference type="ARBA" id="ARBA00023065"/>
    </source>
</evidence>
<feature type="transmembrane region" description="Helical" evidence="15">
    <location>
        <begin position="176"/>
        <end position="196"/>
    </location>
</feature>
<dbReference type="PANTHER" id="PTHR43520:SF5">
    <property type="entry name" value="CATION-TRANSPORTING P-TYPE ATPASE-RELATED"/>
    <property type="match status" value="1"/>
</dbReference>
<keyword evidence="9 15" id="KW-0067">ATP-binding</keyword>
<accession>A0ABW8K980</accession>
<feature type="transmembrane region" description="Helical" evidence="15">
    <location>
        <begin position="241"/>
        <end position="263"/>
    </location>
</feature>
<evidence type="ECO:0000256" key="14">
    <source>
        <dbReference type="ARBA" id="ARBA00023136"/>
    </source>
</evidence>
<keyword evidence="6 15" id="KW-0812">Transmembrane</keyword>
<evidence type="ECO:0000256" key="9">
    <source>
        <dbReference type="ARBA" id="ARBA00022840"/>
    </source>
</evidence>
<dbReference type="SUPFAM" id="SSF55008">
    <property type="entry name" value="HMA, heavy metal-associated domain"/>
    <property type="match status" value="1"/>
</dbReference>
<evidence type="ECO:0000256" key="7">
    <source>
        <dbReference type="ARBA" id="ARBA00022723"/>
    </source>
</evidence>
<evidence type="ECO:0000256" key="4">
    <source>
        <dbReference type="ARBA" id="ARBA00022475"/>
    </source>
</evidence>
<feature type="transmembrane region" description="Helical" evidence="15">
    <location>
        <begin position="269"/>
        <end position="287"/>
    </location>
</feature>
<evidence type="ECO:0000256" key="1">
    <source>
        <dbReference type="ARBA" id="ARBA00004651"/>
    </source>
</evidence>
<organism evidence="17 18">
    <name type="scientific">Dyella koreensis</name>
    <dbReference type="NCBI Taxonomy" id="311235"/>
    <lineage>
        <taxon>Bacteria</taxon>
        <taxon>Pseudomonadati</taxon>
        <taxon>Pseudomonadota</taxon>
        <taxon>Gammaproteobacteria</taxon>
        <taxon>Lysobacterales</taxon>
        <taxon>Rhodanobacteraceae</taxon>
        <taxon>Dyella</taxon>
    </lineage>
</organism>
<keyword evidence="7 15" id="KW-0479">Metal-binding</keyword>
<dbReference type="InterPro" id="IPR036412">
    <property type="entry name" value="HAD-like_sf"/>
</dbReference>
<dbReference type="InterPro" id="IPR023299">
    <property type="entry name" value="ATPase_P-typ_cyto_dom_N"/>
</dbReference>
<dbReference type="PROSITE" id="PS00154">
    <property type="entry name" value="ATPASE_E1_E2"/>
    <property type="match status" value="1"/>
</dbReference>
<dbReference type="NCBIfam" id="TIGR01511">
    <property type="entry name" value="ATPase-IB1_Cu"/>
    <property type="match status" value="1"/>
</dbReference>
<keyword evidence="5" id="KW-0597">Phosphoprotein</keyword>
<comment type="similarity">
    <text evidence="2 15">Belongs to the cation transport ATPase (P-type) (TC 3.A.3) family. Type IB subfamily.</text>
</comment>
<feature type="transmembrane region" description="Helical" evidence="15">
    <location>
        <begin position="422"/>
        <end position="444"/>
    </location>
</feature>
<keyword evidence="10" id="KW-0460">Magnesium</keyword>
<evidence type="ECO:0000313" key="18">
    <source>
        <dbReference type="Proteomes" id="UP001620408"/>
    </source>
</evidence>
<dbReference type="Pfam" id="PF12156">
    <property type="entry name" value="ATPase-cat_bd"/>
    <property type="match status" value="1"/>
</dbReference>
<keyword evidence="4 15" id="KW-1003">Cell membrane</keyword>
<dbReference type="Proteomes" id="UP001620408">
    <property type="component" value="Unassembled WGS sequence"/>
</dbReference>
<comment type="subcellular location">
    <subcellularLocation>
        <location evidence="1">Cell membrane</location>
        <topology evidence="1">Multi-pass membrane protein</topology>
    </subcellularLocation>
</comment>
<evidence type="ECO:0000259" key="16">
    <source>
        <dbReference type="PROSITE" id="PS50846"/>
    </source>
</evidence>
<dbReference type="RefSeq" id="WP_379984525.1">
    <property type="nucleotide sequence ID" value="NZ_JADIKD010000012.1"/>
</dbReference>
<protein>
    <submittedName>
        <fullName evidence="17">Cadmium-translocating P-type ATPase</fullName>
    </submittedName>
</protein>
<evidence type="ECO:0000256" key="8">
    <source>
        <dbReference type="ARBA" id="ARBA00022741"/>
    </source>
</evidence>
<keyword evidence="8 15" id="KW-0547">Nucleotide-binding</keyword>
<keyword evidence="14 15" id="KW-0472">Membrane</keyword>
<dbReference type="EMBL" id="JADIKD010000012">
    <property type="protein sequence ID" value="MFK2919437.1"/>
    <property type="molecule type" value="Genomic_DNA"/>
</dbReference>
<keyword evidence="18" id="KW-1185">Reference proteome</keyword>
<dbReference type="Gene3D" id="3.40.1110.10">
    <property type="entry name" value="Calcium-transporting ATPase, cytoplasmic domain N"/>
    <property type="match status" value="1"/>
</dbReference>
<dbReference type="Pfam" id="PF00403">
    <property type="entry name" value="HMA"/>
    <property type="match status" value="1"/>
</dbReference>
<dbReference type="InterPro" id="IPR059000">
    <property type="entry name" value="ATPase_P-type_domA"/>
</dbReference>
<evidence type="ECO:0000256" key="6">
    <source>
        <dbReference type="ARBA" id="ARBA00022692"/>
    </source>
</evidence>
<dbReference type="CDD" id="cd00371">
    <property type="entry name" value="HMA"/>
    <property type="match status" value="1"/>
</dbReference>
<dbReference type="NCBIfam" id="TIGR01525">
    <property type="entry name" value="ATPase-IB_hvy"/>
    <property type="match status" value="1"/>
</dbReference>
<dbReference type="PROSITE" id="PS50846">
    <property type="entry name" value="HMA_2"/>
    <property type="match status" value="1"/>
</dbReference>
<feature type="transmembrane region" description="Helical" evidence="15">
    <location>
        <begin position="745"/>
        <end position="762"/>
    </location>
</feature>
<dbReference type="Gene3D" id="2.70.150.10">
    <property type="entry name" value="Calcium-transporting ATPase, cytoplasmic transduction domain A"/>
    <property type="match status" value="1"/>
</dbReference>
<keyword evidence="13" id="KW-0406">Ion transport</keyword>
<dbReference type="NCBIfam" id="TIGR01494">
    <property type="entry name" value="ATPase_P-type"/>
    <property type="match status" value="1"/>
</dbReference>
<dbReference type="InterPro" id="IPR008250">
    <property type="entry name" value="ATPase_P-typ_transduc_dom_A_sf"/>
</dbReference>
<keyword evidence="11" id="KW-1278">Translocase</keyword>
<dbReference type="Gene3D" id="3.30.70.100">
    <property type="match status" value="1"/>
</dbReference>
<dbReference type="InterPro" id="IPR023214">
    <property type="entry name" value="HAD_sf"/>
</dbReference>
<name>A0ABW8K980_9GAMM</name>
<sequence length="803" mass="85446">MSGGCYHCHETLPEGERIVARIGGETRTFCCIGCRAAAEWIEQLGLGDYYRLRSAPARKAEDAPREEHLWDRPELDRHVVRQLGDSRSEVCLLIEGVRCAACVWLIERSLSALPGVIDVQVNAAASRARVVWDAQRTPLPGLLETLSRTGYRALPLDAQALDDARRRELRGALKRLAVAGFGAMQAMMYGVALYVGAFQDMDASTRDLLRWIGFLVATPVVLYAARPFFAGALRNLRARRLGMDVPVALAVGLIYAASLIQALHGGAEVYFDSVSMFVFFLLLGRFLEMRARHRSGDLVDALARLTPVFADRYREDGTLERVGANELQPGDTVHVPEGGSVPADGVLLDAACRVDESLLSGEAEPIGKRTGDRLIAGSVLQDGPIRLQVECVGADTALAGIVALVTRAQTERPRLALAGERAAARFVARVLALTAVTALTWSLLDPSRVLTATLAVLVVSCPCAFALAVPAAMTRALAVLARRGVLVAHVDAIEALAAADHVVFDKTGTLTQPYFQQQAGDDAVRPLALAMARASSHPLAQAMAASLGDGGAAPVAQQVIAYAGHGVEGIVDGRRLRLGRADFALRGTVKDNALNDAVVLADDHGVLATFQPRERLRDGAAACVRELHAQGLAVDVLSGDAPQRVRGIASAVGAGEWHARQRPADKLARLQALRARGAKVIAVGDGINDAPVLAGADVAVAMGTGTSLAQASSDIVLTHGRLQALPEARRLALQTLQVLRQNHRWSLLYNLCAVPPAALGLVPPWLAAIGMSLSSLLVVLNALRIGRERPAPTGAMPLREVHA</sequence>
<dbReference type="InterPro" id="IPR027256">
    <property type="entry name" value="P-typ_ATPase_IB"/>
</dbReference>
<dbReference type="InterPro" id="IPR018303">
    <property type="entry name" value="ATPase_P-typ_P_site"/>
</dbReference>
<dbReference type="PANTHER" id="PTHR43520">
    <property type="entry name" value="ATP7, ISOFORM B"/>
    <property type="match status" value="1"/>
</dbReference>
<dbReference type="InterPro" id="IPR021993">
    <property type="entry name" value="ATPase-cat-bd"/>
</dbReference>
<dbReference type="Pfam" id="PF00702">
    <property type="entry name" value="Hydrolase"/>
    <property type="match status" value="1"/>
</dbReference>
<dbReference type="Pfam" id="PF00122">
    <property type="entry name" value="E1-E2_ATPase"/>
    <property type="match status" value="1"/>
</dbReference>
<comment type="caution">
    <text evidence="17">The sequence shown here is derived from an EMBL/GenBank/DDBJ whole genome shotgun (WGS) entry which is preliminary data.</text>
</comment>
<dbReference type="NCBIfam" id="TIGR01512">
    <property type="entry name" value="ATPase-IB2_Cd"/>
    <property type="match status" value="1"/>
</dbReference>
<feature type="transmembrane region" description="Helical" evidence="15">
    <location>
        <begin position="450"/>
        <end position="473"/>
    </location>
</feature>
<proteinExistence type="inferred from homology"/>
<feature type="domain" description="HMA" evidence="16">
    <location>
        <begin position="88"/>
        <end position="154"/>
    </location>
</feature>